<evidence type="ECO:0000256" key="2">
    <source>
        <dbReference type="SAM" id="SignalP"/>
    </source>
</evidence>
<dbReference type="OrthoDB" id="3250555at2759"/>
<keyword evidence="4" id="KW-1185">Reference proteome</keyword>
<organism evidence="3 4">
    <name type="scientific">Paxillus rubicundulus Ve08.2h10</name>
    <dbReference type="NCBI Taxonomy" id="930991"/>
    <lineage>
        <taxon>Eukaryota</taxon>
        <taxon>Fungi</taxon>
        <taxon>Dikarya</taxon>
        <taxon>Basidiomycota</taxon>
        <taxon>Agaricomycotina</taxon>
        <taxon>Agaricomycetes</taxon>
        <taxon>Agaricomycetidae</taxon>
        <taxon>Boletales</taxon>
        <taxon>Paxilineae</taxon>
        <taxon>Paxillaceae</taxon>
        <taxon>Paxillus</taxon>
    </lineage>
</organism>
<keyword evidence="2" id="KW-0732">Signal</keyword>
<feature type="chain" id="PRO_5002208626" evidence="2">
    <location>
        <begin position="24"/>
        <end position="104"/>
    </location>
</feature>
<dbReference type="EMBL" id="KN824919">
    <property type="protein sequence ID" value="KIK97828.1"/>
    <property type="molecule type" value="Genomic_DNA"/>
</dbReference>
<gene>
    <name evidence="3" type="ORF">PAXRUDRAFT_824553</name>
</gene>
<evidence type="ECO:0000313" key="4">
    <source>
        <dbReference type="Proteomes" id="UP000054538"/>
    </source>
</evidence>
<reference evidence="4" key="2">
    <citation type="submission" date="2015-01" db="EMBL/GenBank/DDBJ databases">
        <title>Evolutionary Origins and Diversification of the Mycorrhizal Mutualists.</title>
        <authorList>
            <consortium name="DOE Joint Genome Institute"/>
            <consortium name="Mycorrhizal Genomics Consortium"/>
            <person name="Kohler A."/>
            <person name="Kuo A."/>
            <person name="Nagy L.G."/>
            <person name="Floudas D."/>
            <person name="Copeland A."/>
            <person name="Barry K.W."/>
            <person name="Cichocki N."/>
            <person name="Veneault-Fourrey C."/>
            <person name="LaButti K."/>
            <person name="Lindquist E.A."/>
            <person name="Lipzen A."/>
            <person name="Lundell T."/>
            <person name="Morin E."/>
            <person name="Murat C."/>
            <person name="Riley R."/>
            <person name="Ohm R."/>
            <person name="Sun H."/>
            <person name="Tunlid A."/>
            <person name="Henrissat B."/>
            <person name="Grigoriev I.V."/>
            <person name="Hibbett D.S."/>
            <person name="Martin F."/>
        </authorList>
    </citation>
    <scope>NUCLEOTIDE SEQUENCE [LARGE SCALE GENOMIC DNA]</scope>
    <source>
        <strain evidence="4">Ve08.2h10</strain>
    </source>
</reference>
<sequence length="104" mass="11813">MLQYPISLLTAAVLIDTLIFSLACQYKSEAESKSSSSCKCRVSPPPQIPERIPPNDIRPTSWQIYIHEATEVVEDVILDVKDVLQLSDLELEECQMWLSYVGRE</sequence>
<dbReference type="HOGENOM" id="CLU_2250945_0_0_1"/>
<dbReference type="InParanoid" id="A0A0D0DUA6"/>
<feature type="signal peptide" evidence="2">
    <location>
        <begin position="1"/>
        <end position="23"/>
    </location>
</feature>
<feature type="region of interest" description="Disordered" evidence="1">
    <location>
        <begin position="29"/>
        <end position="53"/>
    </location>
</feature>
<protein>
    <submittedName>
        <fullName evidence="3">Uncharacterized protein</fullName>
    </submittedName>
</protein>
<name>A0A0D0DUA6_9AGAM</name>
<evidence type="ECO:0000256" key="1">
    <source>
        <dbReference type="SAM" id="MobiDB-lite"/>
    </source>
</evidence>
<dbReference type="AlphaFoldDB" id="A0A0D0DUA6"/>
<proteinExistence type="predicted"/>
<reference evidence="3 4" key="1">
    <citation type="submission" date="2014-04" db="EMBL/GenBank/DDBJ databases">
        <authorList>
            <consortium name="DOE Joint Genome Institute"/>
            <person name="Kuo A."/>
            <person name="Kohler A."/>
            <person name="Jargeat P."/>
            <person name="Nagy L.G."/>
            <person name="Floudas D."/>
            <person name="Copeland A."/>
            <person name="Barry K.W."/>
            <person name="Cichocki N."/>
            <person name="Veneault-Fourrey C."/>
            <person name="LaButti K."/>
            <person name="Lindquist E.A."/>
            <person name="Lipzen A."/>
            <person name="Lundell T."/>
            <person name="Morin E."/>
            <person name="Murat C."/>
            <person name="Sun H."/>
            <person name="Tunlid A."/>
            <person name="Henrissat B."/>
            <person name="Grigoriev I.V."/>
            <person name="Hibbett D.S."/>
            <person name="Martin F."/>
            <person name="Nordberg H.P."/>
            <person name="Cantor M.N."/>
            <person name="Hua S.X."/>
        </authorList>
    </citation>
    <scope>NUCLEOTIDE SEQUENCE [LARGE SCALE GENOMIC DNA]</scope>
    <source>
        <strain evidence="3 4">Ve08.2h10</strain>
    </source>
</reference>
<feature type="compositionally biased region" description="Pro residues" evidence="1">
    <location>
        <begin position="43"/>
        <end position="52"/>
    </location>
</feature>
<accession>A0A0D0DUA6</accession>
<evidence type="ECO:0000313" key="3">
    <source>
        <dbReference type="EMBL" id="KIK97828.1"/>
    </source>
</evidence>
<dbReference type="Proteomes" id="UP000054538">
    <property type="component" value="Unassembled WGS sequence"/>
</dbReference>